<name>A0A914P6A7_9BILA</name>
<feature type="domain" description="Tripeptidyl-peptidase II first Ig-like" evidence="2">
    <location>
        <begin position="40"/>
        <end position="110"/>
    </location>
</feature>
<sequence>MDTVCPFAASTAWETTQMIEVKAKVVTGLKENEDYVHIDSFERRIILTHSKGSAGVISHPSHCTLPESEFTINIDPTKLEPGKVHYSEIVGIDPQNRLLGPLFRLPITVVIPEEVTQMSRYCYKKKLTLKPAAPQRIFLKAPIGTIVFTEFCYPLNPSDALIEPMKERDNVDGYPSFPDISTYYKFKYEGYKNYKKHIDCFLLQIYTSTKKLILTTSYAEAIILESGLYTIRVQYRNTDNDVLNRLQHAPLLVTESIHQFSQSLFTDGTALISHPNRFEPRQYQACENDEFFMEPIFFPNQIYPSGSYYKGRIFLQSTNFFSSKTVTYEMANSSPVKNNNNVSFEKRNDIPQIAIQHNPSLSLLYEAVEIAMNEKDALFLQKFIQHFTQNQRALTDYISLAHALYNFVNGLLDETIISAEGTLGILSNVFEEKNGNVEASQHSSSSAILPTSDYNMVSRITKQLLLNMKNGDNDNPISPYPLPDHLLPLLPNQNLQDFVVNMSLSPDSLPHEFEMIEAAKNVFFDTKVEKVYQNYMLFVEPTSENVRMVKAKYAVAHKRFATAITELKLIIANKSPNSNHFQTEKFIIELFKRLGWKHLTEEAQNAFLIKYQQFYRLF</sequence>
<dbReference type="WBParaSite" id="PDA_v2.g12899.t1">
    <property type="protein sequence ID" value="PDA_v2.g12899.t1"/>
    <property type="gene ID" value="PDA_v2.g12899"/>
</dbReference>
<evidence type="ECO:0000259" key="1">
    <source>
        <dbReference type="Pfam" id="PF12580"/>
    </source>
</evidence>
<dbReference type="InterPro" id="IPR046939">
    <property type="entry name" value="TPPII_C_sf"/>
</dbReference>
<dbReference type="Proteomes" id="UP000887578">
    <property type="component" value="Unplaced"/>
</dbReference>
<dbReference type="Gene3D" id="2.60.40.3170">
    <property type="match status" value="1"/>
</dbReference>
<protein>
    <submittedName>
        <fullName evidence="4">Tripeptidyl peptidase II Ig-like domain-containing protein</fullName>
    </submittedName>
</protein>
<dbReference type="Pfam" id="PF12580">
    <property type="entry name" value="TPPII"/>
    <property type="match status" value="1"/>
</dbReference>
<reference evidence="4" key="1">
    <citation type="submission" date="2022-11" db="UniProtKB">
        <authorList>
            <consortium name="WormBaseParasite"/>
        </authorList>
    </citation>
    <scope>IDENTIFICATION</scope>
</reference>
<dbReference type="InterPro" id="IPR022229">
    <property type="entry name" value="TPPII_Ig-like-2"/>
</dbReference>
<dbReference type="AlphaFoldDB" id="A0A914P6A7"/>
<dbReference type="InterPro" id="IPR046940">
    <property type="entry name" value="TPPII_Ig-like_sf"/>
</dbReference>
<evidence type="ECO:0000313" key="4">
    <source>
        <dbReference type="WBParaSite" id="PDA_v2.g12899.t1"/>
    </source>
</evidence>
<evidence type="ECO:0000259" key="2">
    <source>
        <dbReference type="Pfam" id="PF21223"/>
    </source>
</evidence>
<feature type="domain" description="Tripeptidyl peptidase II second Ig-like" evidence="1">
    <location>
        <begin position="146"/>
        <end position="278"/>
    </location>
</feature>
<accession>A0A914P6A7</accession>
<dbReference type="Pfam" id="PF21223">
    <property type="entry name" value="TPPII_Ig-like-1"/>
    <property type="match status" value="1"/>
</dbReference>
<keyword evidence="3" id="KW-1185">Reference proteome</keyword>
<evidence type="ECO:0000313" key="3">
    <source>
        <dbReference type="Proteomes" id="UP000887578"/>
    </source>
</evidence>
<dbReference type="Gene3D" id="1.25.40.710">
    <property type="match status" value="1"/>
</dbReference>
<dbReference type="InterPro" id="IPR048383">
    <property type="entry name" value="TPPII_Ig-like-1"/>
</dbReference>
<proteinExistence type="predicted"/>
<organism evidence="3 4">
    <name type="scientific">Panagrolaimus davidi</name>
    <dbReference type="NCBI Taxonomy" id="227884"/>
    <lineage>
        <taxon>Eukaryota</taxon>
        <taxon>Metazoa</taxon>
        <taxon>Ecdysozoa</taxon>
        <taxon>Nematoda</taxon>
        <taxon>Chromadorea</taxon>
        <taxon>Rhabditida</taxon>
        <taxon>Tylenchina</taxon>
        <taxon>Panagrolaimomorpha</taxon>
        <taxon>Panagrolaimoidea</taxon>
        <taxon>Panagrolaimidae</taxon>
        <taxon>Panagrolaimus</taxon>
    </lineage>
</organism>